<reference evidence="1 2" key="1">
    <citation type="submission" date="2016-07" db="EMBL/GenBank/DDBJ databases">
        <title>Pervasive Adenine N6-methylation of Active Genes in Fungi.</title>
        <authorList>
            <consortium name="DOE Joint Genome Institute"/>
            <person name="Mondo S.J."/>
            <person name="Dannebaum R.O."/>
            <person name="Kuo R.C."/>
            <person name="Labutti K."/>
            <person name="Haridas S."/>
            <person name="Kuo A."/>
            <person name="Salamov A."/>
            <person name="Ahrendt S.R."/>
            <person name="Lipzen A."/>
            <person name="Sullivan W."/>
            <person name="Andreopoulos W.B."/>
            <person name="Clum A."/>
            <person name="Lindquist E."/>
            <person name="Daum C."/>
            <person name="Ramamoorthy G.K."/>
            <person name="Gryganskyi A."/>
            <person name="Culley D."/>
            <person name="Magnuson J.K."/>
            <person name="James T.Y."/>
            <person name="O'Malley M.A."/>
            <person name="Stajich J.E."/>
            <person name="Spatafora J.W."/>
            <person name="Visel A."/>
            <person name="Grigoriev I.V."/>
        </authorList>
    </citation>
    <scope>NUCLEOTIDE SEQUENCE [LARGE SCALE GENOMIC DNA]</scope>
    <source>
        <strain evidence="1 2">ATCC 12442</strain>
    </source>
</reference>
<accession>A0A1Y1VZ91</accession>
<name>A0A1Y1VZ91_9FUNG</name>
<dbReference type="AlphaFoldDB" id="A0A1Y1VZ91"/>
<comment type="caution">
    <text evidence="1">The sequence shown here is derived from an EMBL/GenBank/DDBJ whole genome shotgun (WGS) entry which is preliminary data.</text>
</comment>
<dbReference type="Proteomes" id="UP000193922">
    <property type="component" value="Unassembled WGS sequence"/>
</dbReference>
<gene>
    <name evidence="1" type="ORF">DL89DRAFT_270266</name>
</gene>
<proteinExistence type="predicted"/>
<organism evidence="1 2">
    <name type="scientific">Linderina pennispora</name>
    <dbReference type="NCBI Taxonomy" id="61395"/>
    <lineage>
        <taxon>Eukaryota</taxon>
        <taxon>Fungi</taxon>
        <taxon>Fungi incertae sedis</taxon>
        <taxon>Zoopagomycota</taxon>
        <taxon>Kickxellomycotina</taxon>
        <taxon>Kickxellomycetes</taxon>
        <taxon>Kickxellales</taxon>
        <taxon>Kickxellaceae</taxon>
        <taxon>Linderina</taxon>
    </lineage>
</organism>
<evidence type="ECO:0000313" key="2">
    <source>
        <dbReference type="Proteomes" id="UP000193922"/>
    </source>
</evidence>
<protein>
    <recommendedName>
        <fullName evidence="3">F-box domain-containing protein</fullName>
    </recommendedName>
</protein>
<keyword evidence="2" id="KW-1185">Reference proteome</keyword>
<dbReference type="EMBL" id="MCFD01000016">
    <property type="protein sequence ID" value="ORX66345.1"/>
    <property type="molecule type" value="Genomic_DNA"/>
</dbReference>
<dbReference type="GeneID" id="63805287"/>
<dbReference type="RefSeq" id="XP_040740355.1">
    <property type="nucleotide sequence ID" value="XM_040888639.1"/>
</dbReference>
<evidence type="ECO:0000313" key="1">
    <source>
        <dbReference type="EMBL" id="ORX66345.1"/>
    </source>
</evidence>
<evidence type="ECO:0008006" key="3">
    <source>
        <dbReference type="Google" id="ProtNLM"/>
    </source>
</evidence>
<sequence length="576" mass="65861">MTRYSLNDMPVTVLHSVLAFLCQDIFHEHALLDDYYKAMDIATVCRLWGALMPSFVYHYIFVERKIVSSYSWLCDRVIEKVVWFSNVSSIQYQHKSHLATGLRVVMNDDYIGPLQLPRALNTFRLTSPLWTGFRALQFFGRGILRSGTDIRTPDMMADAAGFCDFMQFNYRSLESIILHPTILSLRSDVSDTFGALATPQSFNYTISPRYSLLLRLYVQSLSSLQCYFPVSVTLHEPITVNLATLELDLDSFRRLEHITIPDTATLETINLINIPGDIPLIGFQSQHTVLPAFPNLRVLQLGFKKMLDPPEQNPMQLGRFIRTYPKLSKLAIKQSTGVYQDLYSSFRDAPLRLLQINENHRTLAHISTEIIRNIDCLHLETIRPGEGHWWDDPADFVTRFYLAESTVRRAALGLAVPFPTNINWHDLVCLSLSTDMATVTRIVHLLEQLPVLKYLRITCMTMDPHDPDAYYWGTNDRQADIRTATELTVVDSVRLDDPPNTRGIEPINHNLQVLAIFTPGYFDGESLSKLPLFLPLLQMLAVDDEYVDAVRRNVGKINLGVLVCPIDYSFQYFVIK</sequence>